<dbReference type="RefSeq" id="WP_188745477.1">
    <property type="nucleotide sequence ID" value="NZ_BMIJ01000001.1"/>
</dbReference>
<organism evidence="2 3">
    <name type="scientific">Marinobacterium zhoushanense</name>
    <dbReference type="NCBI Taxonomy" id="1679163"/>
    <lineage>
        <taxon>Bacteria</taxon>
        <taxon>Pseudomonadati</taxon>
        <taxon>Pseudomonadota</taxon>
        <taxon>Gammaproteobacteria</taxon>
        <taxon>Oceanospirillales</taxon>
        <taxon>Oceanospirillaceae</taxon>
        <taxon>Marinobacterium</taxon>
    </lineage>
</organism>
<name>A0ABQ1K2J7_9GAMM</name>
<evidence type="ECO:0000313" key="2">
    <source>
        <dbReference type="EMBL" id="GGB81897.1"/>
    </source>
</evidence>
<dbReference type="PROSITE" id="PS50042">
    <property type="entry name" value="CNMP_BINDING_3"/>
    <property type="match status" value="1"/>
</dbReference>
<gene>
    <name evidence="2" type="ORF">GCM10011352_04590</name>
</gene>
<dbReference type="InterPro" id="IPR018490">
    <property type="entry name" value="cNMP-bd_dom_sf"/>
</dbReference>
<accession>A0ABQ1K2J7</accession>
<dbReference type="CDD" id="cd00038">
    <property type="entry name" value="CAP_ED"/>
    <property type="match status" value="1"/>
</dbReference>
<dbReference type="EMBL" id="BMIJ01000001">
    <property type="protein sequence ID" value="GGB81897.1"/>
    <property type="molecule type" value="Genomic_DNA"/>
</dbReference>
<protein>
    <recommendedName>
        <fullName evidence="1">Cyclic nucleotide-binding domain-containing protein</fullName>
    </recommendedName>
</protein>
<keyword evidence="3" id="KW-1185">Reference proteome</keyword>
<evidence type="ECO:0000259" key="1">
    <source>
        <dbReference type="PROSITE" id="PS50042"/>
    </source>
</evidence>
<dbReference type="SUPFAM" id="SSF51206">
    <property type="entry name" value="cAMP-binding domain-like"/>
    <property type="match status" value="1"/>
</dbReference>
<dbReference type="InterPro" id="IPR000595">
    <property type="entry name" value="cNMP-bd_dom"/>
</dbReference>
<reference evidence="3" key="1">
    <citation type="journal article" date="2019" name="Int. J. Syst. Evol. Microbiol.">
        <title>The Global Catalogue of Microorganisms (GCM) 10K type strain sequencing project: providing services to taxonomists for standard genome sequencing and annotation.</title>
        <authorList>
            <consortium name="The Broad Institute Genomics Platform"/>
            <consortium name="The Broad Institute Genome Sequencing Center for Infectious Disease"/>
            <person name="Wu L."/>
            <person name="Ma J."/>
        </authorList>
    </citation>
    <scope>NUCLEOTIDE SEQUENCE [LARGE SCALE GENOMIC DNA]</scope>
    <source>
        <strain evidence="3">CGMCC 1.15341</strain>
    </source>
</reference>
<feature type="domain" description="Cyclic nucleotide-binding" evidence="1">
    <location>
        <begin position="23"/>
        <end position="124"/>
    </location>
</feature>
<dbReference type="Gene3D" id="2.60.120.10">
    <property type="entry name" value="Jelly Rolls"/>
    <property type="match status" value="1"/>
</dbReference>
<sequence length="163" mass="18275">MKQVDGETTLNLLGMDYLKEASTFGALSSEAIKELMTKGTIYLLQPGDLLFRVGDSGNSFFVVLKGTIEYHHALEDGYEQLNELNYGDLIGFVNLITLTSRLGTATAATESYVLEVSDDLFYALHCERPVDFGLLLLNLARDMGRRIIYLATHWAKQKHELHN</sequence>
<proteinExistence type="predicted"/>
<dbReference type="InterPro" id="IPR014710">
    <property type="entry name" value="RmlC-like_jellyroll"/>
</dbReference>
<evidence type="ECO:0000313" key="3">
    <source>
        <dbReference type="Proteomes" id="UP000629025"/>
    </source>
</evidence>
<dbReference type="Proteomes" id="UP000629025">
    <property type="component" value="Unassembled WGS sequence"/>
</dbReference>
<dbReference type="Pfam" id="PF00027">
    <property type="entry name" value="cNMP_binding"/>
    <property type="match status" value="1"/>
</dbReference>
<comment type="caution">
    <text evidence="2">The sequence shown here is derived from an EMBL/GenBank/DDBJ whole genome shotgun (WGS) entry which is preliminary data.</text>
</comment>